<dbReference type="Gene3D" id="1.10.150.20">
    <property type="entry name" value="5' to 3' exonuclease, C-terminal subdomain"/>
    <property type="match status" value="1"/>
</dbReference>
<reference evidence="6" key="1">
    <citation type="submission" date="2025-08" db="UniProtKB">
        <authorList>
            <consortium name="Ensembl"/>
        </authorList>
    </citation>
    <scope>IDENTIFICATION</scope>
</reference>
<feature type="region of interest" description="Disordered" evidence="4">
    <location>
        <begin position="533"/>
        <end position="615"/>
    </location>
</feature>
<sequence>MINLFMASLQTGGLILNKVYNCRRYLHIPAIQITYIYIFPSAQRIPGASSGAGGRVIVHIDMDCFYAQVEMIRNPHLKDQPVGVQQKHIVVTCNYEARRLGVHKLMAVREATEKCPQLVLVSGEDLTHYREISYRVSELLEGFSPKVERLGFDENFIDVTELVDKRLQALRQSDGNPEVSVSGHVYNHQTVNLTDPTHLRLAAGSQVAADIRAEVHARLGLTGCAGVASNKLLAKLVSGTFKPNQQTVLLPESSAHLVDGLGHVMKVPGIGYRTAQRLESMKLRYIRDLQACPLIVLEKEFGRSAAVRMQTLCRGEDDSPVTPKGLPQSLSDEDSFRKCSTVLEVKEKMKELLGNLLIRLSKDGRNPHTLRLTIRQFHPTNKWFNRESRQCSIPSHVIQSIGTENKDVTSPLMDLLMKLFEKMINVKMPFHLTLINVCFSNMKASGSARNSMGFYLTQKAEQKGNRGGKEKDGDTEDTQREGSSSAFSEEQPRSAAPHPYRLTSEESPSASLAEDIDMDVFSQLPDEIKQEIMSSPAYSRAHKSIKARRASQPTKGIQSFFSKAKGSDPPAGTGDGVGESLSDGHTKGKLEKKMQDMMDEPSTPNITCSLHEPTEVVERNTYPLVESIRASTSHSHATSTGVQDKEDTAMVGEVGMDCGEPRVTQLTVSFPKSVDQKVFSELPADLQKELLSEWKQQKHTPKIQAKKRLEDAKAKRTHTPKRKPNSLLKYFKPG</sequence>
<dbReference type="Gene3D" id="6.10.250.1630">
    <property type="match status" value="2"/>
</dbReference>
<dbReference type="Pfam" id="PF00817">
    <property type="entry name" value="IMS"/>
    <property type="match status" value="1"/>
</dbReference>
<feature type="domain" description="UmuC" evidence="5">
    <location>
        <begin position="57"/>
        <end position="271"/>
    </location>
</feature>
<evidence type="ECO:0000259" key="5">
    <source>
        <dbReference type="PROSITE" id="PS50173"/>
    </source>
</evidence>
<dbReference type="InterPro" id="IPR017961">
    <property type="entry name" value="DNA_pol_Y-fam_little_finger"/>
</dbReference>
<dbReference type="InterPro" id="IPR025527">
    <property type="entry name" value="HUWE1/Rev1_UBM"/>
</dbReference>
<dbReference type="FunFam" id="3.30.1490.100:FF:000003">
    <property type="entry name" value="Polymerase (DNA directed) iota"/>
    <property type="match status" value="1"/>
</dbReference>
<reference evidence="6" key="2">
    <citation type="submission" date="2025-09" db="UniProtKB">
        <authorList>
            <consortium name="Ensembl"/>
        </authorList>
    </citation>
    <scope>IDENTIFICATION</scope>
</reference>
<dbReference type="InterPro" id="IPR043502">
    <property type="entry name" value="DNA/RNA_pol_sf"/>
</dbReference>
<dbReference type="PIRSF" id="PIRSF036603">
    <property type="entry name" value="DPol_eta"/>
    <property type="match status" value="1"/>
</dbReference>
<dbReference type="PROSITE" id="PS50173">
    <property type="entry name" value="UMUC"/>
    <property type="match status" value="1"/>
</dbReference>
<comment type="similarity">
    <text evidence="1">Belongs to the DNA polymerase type-Y family.</text>
</comment>
<dbReference type="InterPro" id="IPR043128">
    <property type="entry name" value="Rev_trsase/Diguanyl_cyclase"/>
</dbReference>
<protein>
    <submittedName>
        <fullName evidence="6">DNA polymerase iota</fullName>
    </submittedName>
</protein>
<proteinExistence type="inferred from homology"/>
<evidence type="ECO:0000256" key="2">
    <source>
        <dbReference type="ARBA" id="ARBA00022634"/>
    </source>
</evidence>
<dbReference type="Pfam" id="PF14377">
    <property type="entry name" value="UBM"/>
    <property type="match status" value="2"/>
</dbReference>
<feature type="region of interest" description="Disordered" evidence="4">
    <location>
        <begin position="460"/>
        <end position="514"/>
    </location>
</feature>
<dbReference type="PANTHER" id="PTHR46404">
    <property type="entry name" value="DNA POLYMERASE IOTA"/>
    <property type="match status" value="1"/>
</dbReference>
<feature type="compositionally biased region" description="Basic residues" evidence="4">
    <location>
        <begin position="540"/>
        <end position="549"/>
    </location>
</feature>
<dbReference type="InterPro" id="IPR053848">
    <property type="entry name" value="IMS_HHH_1"/>
</dbReference>
<dbReference type="OrthoDB" id="447129at2759"/>
<organism evidence="6 7">
    <name type="scientific">Leptobrachium leishanense</name>
    <name type="common">Leishan spiny toad</name>
    <dbReference type="NCBI Taxonomy" id="445787"/>
    <lineage>
        <taxon>Eukaryota</taxon>
        <taxon>Metazoa</taxon>
        <taxon>Chordata</taxon>
        <taxon>Craniata</taxon>
        <taxon>Vertebrata</taxon>
        <taxon>Euteleostomi</taxon>
        <taxon>Amphibia</taxon>
        <taxon>Batrachia</taxon>
        <taxon>Anura</taxon>
        <taxon>Pelobatoidea</taxon>
        <taxon>Megophryidae</taxon>
        <taxon>Leptobrachium</taxon>
    </lineage>
</organism>
<dbReference type="PANTHER" id="PTHR46404:SF1">
    <property type="entry name" value="DNA POLYMERASE IOTA"/>
    <property type="match status" value="1"/>
</dbReference>
<dbReference type="FunFam" id="3.40.1170.60:FF:000006">
    <property type="entry name" value="DNA polymerase iota"/>
    <property type="match status" value="1"/>
</dbReference>
<keyword evidence="3" id="KW-0808">Transferase</keyword>
<dbReference type="FunFam" id="3.30.70.270:FF:000013">
    <property type="entry name" value="Polymerase (DNA directed) iota"/>
    <property type="match status" value="1"/>
</dbReference>
<feature type="compositionally biased region" description="Basic residues" evidence="4">
    <location>
        <begin position="715"/>
        <end position="724"/>
    </location>
</feature>
<dbReference type="InterPro" id="IPR036775">
    <property type="entry name" value="DNA_pol_Y-fam_lit_finger_sf"/>
</dbReference>
<keyword evidence="2" id="KW-0237">DNA synthesis</keyword>
<name>A0A8C5LX63_9ANUR</name>
<keyword evidence="7" id="KW-1185">Reference proteome</keyword>
<dbReference type="GO" id="GO:0019985">
    <property type="term" value="P:translesion synthesis"/>
    <property type="evidence" value="ECO:0007669"/>
    <property type="project" value="TreeGrafter"/>
</dbReference>
<evidence type="ECO:0000256" key="3">
    <source>
        <dbReference type="ARBA" id="ARBA00022679"/>
    </source>
</evidence>
<dbReference type="SUPFAM" id="SSF56672">
    <property type="entry name" value="DNA/RNA polymerases"/>
    <property type="match status" value="1"/>
</dbReference>
<dbReference type="InterPro" id="IPR001126">
    <property type="entry name" value="UmuC"/>
</dbReference>
<feature type="region of interest" description="Disordered" evidence="4">
    <location>
        <begin position="696"/>
        <end position="734"/>
    </location>
</feature>
<gene>
    <name evidence="6" type="primary">POLI</name>
</gene>
<dbReference type="GeneTree" id="ENSGT00940000159487"/>
<dbReference type="GO" id="GO:0006281">
    <property type="term" value="P:DNA repair"/>
    <property type="evidence" value="ECO:0007669"/>
    <property type="project" value="InterPro"/>
</dbReference>
<dbReference type="Gene3D" id="3.30.1490.100">
    <property type="entry name" value="DNA polymerase, Y-family, little finger domain"/>
    <property type="match status" value="1"/>
</dbReference>
<dbReference type="Proteomes" id="UP000694569">
    <property type="component" value="Unplaced"/>
</dbReference>
<evidence type="ECO:0000256" key="1">
    <source>
        <dbReference type="ARBA" id="ARBA00010945"/>
    </source>
</evidence>
<evidence type="ECO:0000313" key="7">
    <source>
        <dbReference type="Proteomes" id="UP000694569"/>
    </source>
</evidence>
<evidence type="ECO:0000256" key="4">
    <source>
        <dbReference type="SAM" id="MobiDB-lite"/>
    </source>
</evidence>
<accession>A0A8C5LX63</accession>
<dbReference type="Pfam" id="PF21999">
    <property type="entry name" value="IMS_HHH_1"/>
    <property type="match status" value="1"/>
</dbReference>
<dbReference type="Ensembl" id="ENSLLET00000005927.1">
    <property type="protein sequence ID" value="ENSLLEP00000005684.1"/>
    <property type="gene ID" value="ENSLLEG00000003568.1"/>
</dbReference>
<dbReference type="Gene3D" id="3.40.1170.60">
    <property type="match status" value="1"/>
</dbReference>
<evidence type="ECO:0000313" key="6">
    <source>
        <dbReference type="Ensembl" id="ENSLLEP00000005684.1"/>
    </source>
</evidence>
<dbReference type="GO" id="GO:0003887">
    <property type="term" value="F:DNA-directed DNA polymerase activity"/>
    <property type="evidence" value="ECO:0007669"/>
    <property type="project" value="InterPro"/>
</dbReference>
<dbReference type="SUPFAM" id="SSF100879">
    <property type="entry name" value="Lesion bypass DNA polymerase (Y-family), little finger domain"/>
    <property type="match status" value="1"/>
</dbReference>
<dbReference type="Gene3D" id="3.30.70.270">
    <property type="match status" value="1"/>
</dbReference>
<dbReference type="Pfam" id="PF11799">
    <property type="entry name" value="IMS_C"/>
    <property type="match status" value="1"/>
</dbReference>
<dbReference type="GO" id="GO:0003684">
    <property type="term" value="F:damaged DNA binding"/>
    <property type="evidence" value="ECO:0007669"/>
    <property type="project" value="InterPro"/>
</dbReference>
<feature type="compositionally biased region" description="Basic residues" evidence="4">
    <location>
        <begin position="697"/>
        <end position="706"/>
    </location>
</feature>
<feature type="compositionally biased region" description="Polar residues" evidence="4">
    <location>
        <begin position="551"/>
        <end position="561"/>
    </location>
</feature>
<feature type="compositionally biased region" description="Basic and acidic residues" evidence="4">
    <location>
        <begin position="460"/>
        <end position="480"/>
    </location>
</feature>
<feature type="compositionally biased region" description="Basic and acidic residues" evidence="4">
    <location>
        <begin position="582"/>
        <end position="596"/>
    </location>
</feature>
<dbReference type="AlphaFoldDB" id="A0A8C5LX63"/>